<keyword evidence="9" id="KW-0566">Pantothenate biosynthesis</keyword>
<feature type="domain" description="Ketopantoate reductase C-terminal" evidence="11">
    <location>
        <begin position="179"/>
        <end position="302"/>
    </location>
</feature>
<dbReference type="InterPro" id="IPR013332">
    <property type="entry name" value="KPR_N"/>
</dbReference>
<evidence type="ECO:0000256" key="5">
    <source>
        <dbReference type="ARBA" id="ARBA00022857"/>
    </source>
</evidence>
<dbReference type="InterPro" id="IPR003710">
    <property type="entry name" value="ApbA"/>
</dbReference>
<evidence type="ECO:0000256" key="7">
    <source>
        <dbReference type="ARBA" id="ARBA00032024"/>
    </source>
</evidence>
<dbReference type="GO" id="GO:0050661">
    <property type="term" value="F:NADP binding"/>
    <property type="evidence" value="ECO:0007669"/>
    <property type="project" value="TreeGrafter"/>
</dbReference>
<comment type="catalytic activity">
    <reaction evidence="8 9">
        <text>(R)-pantoate + NADP(+) = 2-dehydropantoate + NADPH + H(+)</text>
        <dbReference type="Rhea" id="RHEA:16233"/>
        <dbReference type="ChEBI" id="CHEBI:11561"/>
        <dbReference type="ChEBI" id="CHEBI:15378"/>
        <dbReference type="ChEBI" id="CHEBI:15980"/>
        <dbReference type="ChEBI" id="CHEBI:57783"/>
        <dbReference type="ChEBI" id="CHEBI:58349"/>
        <dbReference type="EC" id="1.1.1.169"/>
    </reaction>
</comment>
<dbReference type="Pfam" id="PF02558">
    <property type="entry name" value="ApbA"/>
    <property type="match status" value="1"/>
</dbReference>
<dbReference type="EC" id="1.1.1.169" evidence="3 9"/>
<evidence type="ECO:0000256" key="2">
    <source>
        <dbReference type="ARBA" id="ARBA00007870"/>
    </source>
</evidence>
<proteinExistence type="inferred from homology"/>
<dbReference type="SUPFAM" id="SSF51735">
    <property type="entry name" value="NAD(P)-binding Rossmann-fold domains"/>
    <property type="match status" value="1"/>
</dbReference>
<dbReference type="PANTHER" id="PTHR43765">
    <property type="entry name" value="2-DEHYDROPANTOATE 2-REDUCTASE-RELATED"/>
    <property type="match status" value="1"/>
</dbReference>
<evidence type="ECO:0000256" key="3">
    <source>
        <dbReference type="ARBA" id="ARBA00013014"/>
    </source>
</evidence>
<dbReference type="UniPathway" id="UPA00028">
    <property type="reaction ID" value="UER00004"/>
</dbReference>
<dbReference type="SUPFAM" id="SSF48179">
    <property type="entry name" value="6-phosphogluconate dehydrogenase C-terminal domain-like"/>
    <property type="match status" value="1"/>
</dbReference>
<dbReference type="NCBIfam" id="TIGR00745">
    <property type="entry name" value="apbA_panE"/>
    <property type="match status" value="1"/>
</dbReference>
<dbReference type="GO" id="GO:0015940">
    <property type="term" value="P:pantothenate biosynthetic process"/>
    <property type="evidence" value="ECO:0007669"/>
    <property type="project" value="UniProtKB-UniPathway"/>
</dbReference>
<evidence type="ECO:0000256" key="1">
    <source>
        <dbReference type="ARBA" id="ARBA00004994"/>
    </source>
</evidence>
<dbReference type="InterPro" id="IPR008927">
    <property type="entry name" value="6-PGluconate_DH-like_C_sf"/>
</dbReference>
<dbReference type="InterPro" id="IPR036291">
    <property type="entry name" value="NAD(P)-bd_dom_sf"/>
</dbReference>
<feature type="domain" description="Ketopantoate reductase N-terminal" evidence="10">
    <location>
        <begin position="3"/>
        <end position="150"/>
    </location>
</feature>
<dbReference type="Pfam" id="PF08546">
    <property type="entry name" value="ApbA_C"/>
    <property type="match status" value="1"/>
</dbReference>
<evidence type="ECO:0000259" key="11">
    <source>
        <dbReference type="Pfam" id="PF08546"/>
    </source>
</evidence>
<dbReference type="EMBL" id="DTHB01000029">
    <property type="protein sequence ID" value="HGB14448.1"/>
    <property type="molecule type" value="Genomic_DNA"/>
</dbReference>
<reference evidence="12" key="1">
    <citation type="journal article" date="2020" name="mSystems">
        <title>Genome- and Community-Level Interaction Insights into Carbon Utilization and Element Cycling Functions of Hydrothermarchaeota in Hydrothermal Sediment.</title>
        <authorList>
            <person name="Zhou Z."/>
            <person name="Liu Y."/>
            <person name="Xu W."/>
            <person name="Pan J."/>
            <person name="Luo Z.H."/>
            <person name="Li M."/>
        </authorList>
    </citation>
    <scope>NUCLEOTIDE SEQUENCE [LARGE SCALE GENOMIC DNA]</scope>
    <source>
        <strain evidence="12">SpSt-776</strain>
    </source>
</reference>
<evidence type="ECO:0000256" key="8">
    <source>
        <dbReference type="ARBA" id="ARBA00048793"/>
    </source>
</evidence>
<keyword evidence="5 9" id="KW-0521">NADP</keyword>
<comment type="caution">
    <text evidence="12">The sequence shown here is derived from an EMBL/GenBank/DDBJ whole genome shotgun (WGS) entry which is preliminary data.</text>
</comment>
<dbReference type="Gene3D" id="1.10.1040.10">
    <property type="entry name" value="N-(1-d-carboxylethyl)-l-norvaline Dehydrogenase, domain 2"/>
    <property type="match status" value="1"/>
</dbReference>
<evidence type="ECO:0000313" key="12">
    <source>
        <dbReference type="EMBL" id="HGB14448.1"/>
    </source>
</evidence>
<protein>
    <recommendedName>
        <fullName evidence="4 9">2-dehydropantoate 2-reductase</fullName>
        <ecNumber evidence="3 9">1.1.1.169</ecNumber>
    </recommendedName>
    <alternativeName>
        <fullName evidence="7 9">Ketopantoate reductase</fullName>
    </alternativeName>
</protein>
<dbReference type="GO" id="GO:0005737">
    <property type="term" value="C:cytoplasm"/>
    <property type="evidence" value="ECO:0007669"/>
    <property type="project" value="TreeGrafter"/>
</dbReference>
<keyword evidence="6 9" id="KW-0560">Oxidoreductase</keyword>
<evidence type="ECO:0000256" key="4">
    <source>
        <dbReference type="ARBA" id="ARBA00019465"/>
    </source>
</evidence>
<dbReference type="AlphaFoldDB" id="A0A7C3WH76"/>
<dbReference type="InterPro" id="IPR013752">
    <property type="entry name" value="KPA_reductase"/>
</dbReference>
<accession>A0A7C3WH76</accession>
<dbReference type="InterPro" id="IPR050838">
    <property type="entry name" value="Ketopantoate_reductase"/>
</dbReference>
<evidence type="ECO:0000256" key="6">
    <source>
        <dbReference type="ARBA" id="ARBA00023002"/>
    </source>
</evidence>
<evidence type="ECO:0000259" key="10">
    <source>
        <dbReference type="Pfam" id="PF02558"/>
    </source>
</evidence>
<dbReference type="Gene3D" id="3.40.50.720">
    <property type="entry name" value="NAD(P)-binding Rossmann-like Domain"/>
    <property type="match status" value="1"/>
</dbReference>
<comment type="function">
    <text evidence="9">Catalyzes the NADPH-dependent reduction of ketopantoate into pantoic acid.</text>
</comment>
<name>A0A7C3WH76_9BACT</name>
<dbReference type="PANTHER" id="PTHR43765:SF2">
    <property type="entry name" value="2-DEHYDROPANTOATE 2-REDUCTASE"/>
    <property type="match status" value="1"/>
</dbReference>
<comment type="pathway">
    <text evidence="1 9">Cofactor biosynthesis; (R)-pantothenate biosynthesis; (R)-pantoate from 3-methyl-2-oxobutanoate: step 2/2.</text>
</comment>
<comment type="similarity">
    <text evidence="2 9">Belongs to the ketopantoate reductase family.</text>
</comment>
<dbReference type="GO" id="GO:0008677">
    <property type="term" value="F:2-dehydropantoate 2-reductase activity"/>
    <property type="evidence" value="ECO:0007669"/>
    <property type="project" value="UniProtKB-EC"/>
</dbReference>
<organism evidence="12">
    <name type="scientific">Desulfobacca acetoxidans</name>
    <dbReference type="NCBI Taxonomy" id="60893"/>
    <lineage>
        <taxon>Bacteria</taxon>
        <taxon>Pseudomonadati</taxon>
        <taxon>Thermodesulfobacteriota</taxon>
        <taxon>Desulfobaccia</taxon>
        <taxon>Desulfobaccales</taxon>
        <taxon>Desulfobaccaceae</taxon>
        <taxon>Desulfobacca</taxon>
    </lineage>
</organism>
<evidence type="ECO:0000256" key="9">
    <source>
        <dbReference type="RuleBase" id="RU362068"/>
    </source>
</evidence>
<gene>
    <name evidence="12" type="ORF">ENV62_04305</name>
</gene>
<sequence>MKVAVVGPGALGCLLAARFFMAGEDVCLVDYRPERAKLLQEQGLIFTDLDGSCLNLFIPVFLPEELAPADFTIIAVKAYQTAAAARYLPTLLAEGGVALTLQNGLGNLEKLAEVAGMARLLAGATFVGATRRAEGEVIFAGLGPTIIGAPEGSTVTPEEMEKIAQVFRRAGLECQIREDIMAVLWEKLLVNVGINSLTAILRVRNGVLPDLPPAWELALTAAREAAAVAEASGFAPAVDPELHLTQVCTATAANRSSMLQDILAGHPTEIDALNGQIVERGAALGIPTPVNACLTEIVRALELAALSGWQET</sequence>
<dbReference type="InterPro" id="IPR013328">
    <property type="entry name" value="6PGD_dom2"/>
</dbReference>